<evidence type="ECO:0000256" key="4">
    <source>
        <dbReference type="ARBA" id="ARBA00022840"/>
    </source>
</evidence>
<dbReference type="PANTHER" id="PTHR30621">
    <property type="entry name" value="GLUTAMINE SYNTHETASE ADENYLYLTRANSFERASE"/>
    <property type="match status" value="1"/>
</dbReference>
<keyword evidence="1" id="KW-0808">Transferase</keyword>
<keyword evidence="4" id="KW-0067">ATP-binding</keyword>
<gene>
    <name evidence="9" type="ORF">OE647_08115</name>
</gene>
<feature type="domain" description="Glutamate-ammonia ligase adenylyltransferase repeated" evidence="7">
    <location>
        <begin position="527"/>
        <end position="768"/>
    </location>
</feature>
<evidence type="ECO:0000259" key="7">
    <source>
        <dbReference type="Pfam" id="PF03710"/>
    </source>
</evidence>
<dbReference type="GO" id="GO:0016779">
    <property type="term" value="F:nucleotidyltransferase activity"/>
    <property type="evidence" value="ECO:0007669"/>
    <property type="project" value="UniProtKB-KW"/>
</dbReference>
<comment type="caution">
    <text evidence="9">The sequence shown here is derived from an EMBL/GenBank/DDBJ whole genome shotgun (WGS) entry which is preliminary data.</text>
</comment>
<organism evidence="9 10">
    <name type="scientific">Albidovulum sediminicola</name>
    <dbReference type="NCBI Taxonomy" id="2984331"/>
    <lineage>
        <taxon>Bacteria</taxon>
        <taxon>Pseudomonadati</taxon>
        <taxon>Pseudomonadota</taxon>
        <taxon>Alphaproteobacteria</taxon>
        <taxon>Rhodobacterales</taxon>
        <taxon>Paracoccaceae</taxon>
        <taxon>Albidovulum</taxon>
    </lineage>
</organism>
<keyword evidence="3" id="KW-0547">Nucleotide-binding</keyword>
<dbReference type="Pfam" id="PF03710">
    <property type="entry name" value="GlnE"/>
    <property type="match status" value="2"/>
</dbReference>
<feature type="domain" description="PII-uridylyltransferase/Glutamine-synthetase adenylyltransferase" evidence="8">
    <location>
        <begin position="804"/>
        <end position="917"/>
    </location>
</feature>
<keyword evidence="5" id="KW-0460">Magnesium</keyword>
<evidence type="ECO:0000313" key="10">
    <source>
        <dbReference type="Proteomes" id="UP001652503"/>
    </source>
</evidence>
<evidence type="ECO:0000256" key="6">
    <source>
        <dbReference type="ARBA" id="ARBA00023268"/>
    </source>
</evidence>
<dbReference type="Pfam" id="PF08335">
    <property type="entry name" value="GlnD_UR_UTase"/>
    <property type="match status" value="2"/>
</dbReference>
<dbReference type="Gene3D" id="3.30.460.10">
    <property type="entry name" value="Beta Polymerase, domain 2"/>
    <property type="match status" value="2"/>
</dbReference>
<keyword evidence="10" id="KW-1185">Reference proteome</keyword>
<dbReference type="InterPro" id="IPR005190">
    <property type="entry name" value="GlnE_rpt_dom"/>
</dbReference>
<dbReference type="Proteomes" id="UP001652503">
    <property type="component" value="Unassembled WGS sequence"/>
</dbReference>
<keyword evidence="6" id="KW-0511">Multifunctional enzyme</keyword>
<accession>A0ABT2Z0Q1</accession>
<dbReference type="PANTHER" id="PTHR30621:SF0">
    <property type="entry name" value="BIFUNCTIONAL GLUTAMINE SYNTHETASE ADENYLYLTRANSFERASE_ADENYLYL-REMOVING ENZYME"/>
    <property type="match status" value="1"/>
</dbReference>
<dbReference type="EMBL" id="JAOWLA010000006">
    <property type="protein sequence ID" value="MCV2864701.1"/>
    <property type="molecule type" value="Genomic_DNA"/>
</dbReference>
<reference evidence="9 10" key="1">
    <citation type="submission" date="2022-10" db="EMBL/GenBank/DDBJ databases">
        <title>Defluviimonas sp. nov., isolated from ocean surface water.</title>
        <authorList>
            <person name="He W."/>
            <person name="Wang L."/>
            <person name="Zhang D.-F."/>
        </authorList>
    </citation>
    <scope>NUCLEOTIDE SEQUENCE [LARGE SCALE GENOMIC DNA]</scope>
    <source>
        <strain evidence="9 10">WL0075</strain>
    </source>
</reference>
<feature type="domain" description="Glutamate-ammonia ligase adenylyltransferase repeated" evidence="7">
    <location>
        <begin position="41"/>
        <end position="276"/>
    </location>
</feature>
<evidence type="ECO:0000259" key="8">
    <source>
        <dbReference type="Pfam" id="PF08335"/>
    </source>
</evidence>
<evidence type="ECO:0000256" key="2">
    <source>
        <dbReference type="ARBA" id="ARBA00022695"/>
    </source>
</evidence>
<evidence type="ECO:0000256" key="3">
    <source>
        <dbReference type="ARBA" id="ARBA00022741"/>
    </source>
</evidence>
<sequence>MSFASRLTRCPIPHDPARTEEPRVRFAALAPELRALLEGTAGCSPYLAGLMAREADWIEAALAGSPEDALEDALSLGEGVASAALGSALRQAKARIALLSALADLGGVWTLEEVTGALTRLSDVAVSRALSALVADDIRRGKIPGAVPEDAATAAGMVSIAMGKTGAGELNYSSDIDLICLFDESRYAPDDVQEARAAFIRIVRRMTAMLSDMTPEGYVFRTDLRLRPDASVTPVCISMGAAEQYYEAQGRTWERAAYIKARAASGDIAAGERFLATLTPFVWRRHLDFAAIQDAHDMRLRIRDHKGLHGRSMLEGRDLKLGPGGIREIEFFTQTRQLIAGGRDADLRQRDTVGGLAALAWKGWITQGVADELTRHYRDHREVEHRLQMVGDAQTHALPVMPEGFDVIARMMGIGDTDALRKTLRERLDRVAELTESFFAPGEIRAAPSMRPEMRALVDGWRAYPALRSERATRIFKRVEPEILSRLQRAANPEEALSQFDGFLRGLPAGVQLFSLFEANPQLIDLIVDICATSPALAAYLSRNAAVLDAVIGGDFFAPWPGLPALRGELAERLAEIPDYERKLDAARRWAKEWHFRVGVHHLRGLIDAQTAGREYAELAQACLSALWEPCLAEFARKHGAPPGRGAVVMGMGSLGAERLNAASDLDLIVIYDAAGVDASDGKRPLAARQYYARLTQALVTALTAQMSEGQLYEVDMRLRPSGRQGPVATALTGFRDYQMTEAWTWEHLALTRARPVAGSPELAADVEAIRREVLAAKAGGATVRADVADMRARIFAAKAADGDWEAKIGPGRLQDLELLAQMVTLQAADPARRVEAQLRAGLRAGLLTKEEEGTLQGAYRFLWRLQAGGRLLSDRALDLEAIGEGGRAFLMREAGCEDLDGLRHRLNDTVAAVAAIADRHLGAPGD</sequence>
<evidence type="ECO:0000256" key="1">
    <source>
        <dbReference type="ARBA" id="ARBA00022679"/>
    </source>
</evidence>
<name>A0ABT2Z0Q1_9RHOB</name>
<dbReference type="Gene3D" id="1.20.120.330">
    <property type="entry name" value="Nucleotidyltransferases domain 2"/>
    <property type="match status" value="2"/>
</dbReference>
<evidence type="ECO:0000313" key="9">
    <source>
        <dbReference type="EMBL" id="MCV2864701.1"/>
    </source>
</evidence>
<dbReference type="SUPFAM" id="SSF81593">
    <property type="entry name" value="Nucleotidyltransferase substrate binding subunit/domain"/>
    <property type="match status" value="2"/>
</dbReference>
<dbReference type="InterPro" id="IPR023057">
    <property type="entry name" value="GlnE"/>
</dbReference>
<keyword evidence="2 9" id="KW-0548">Nucleotidyltransferase</keyword>
<dbReference type="SUPFAM" id="SSF81301">
    <property type="entry name" value="Nucleotidyltransferase"/>
    <property type="match status" value="2"/>
</dbReference>
<protein>
    <submittedName>
        <fullName evidence="9">Glutamine-synthetase adenylyltransferase</fullName>
    </submittedName>
</protein>
<dbReference type="RefSeq" id="WP_263721215.1">
    <property type="nucleotide sequence ID" value="NZ_JAOWLA010000006.1"/>
</dbReference>
<dbReference type="CDD" id="cd05401">
    <property type="entry name" value="NT_GlnE_GlnD_like"/>
    <property type="match status" value="2"/>
</dbReference>
<dbReference type="InterPro" id="IPR013546">
    <property type="entry name" value="PII_UdlTrfase/GS_AdlTrfase"/>
</dbReference>
<dbReference type="InterPro" id="IPR043519">
    <property type="entry name" value="NT_sf"/>
</dbReference>
<feature type="domain" description="PII-uridylyltransferase/Glutamine-synthetase adenylyltransferase" evidence="8">
    <location>
        <begin position="297"/>
        <end position="439"/>
    </location>
</feature>
<proteinExistence type="predicted"/>
<evidence type="ECO:0000256" key="5">
    <source>
        <dbReference type="ARBA" id="ARBA00022842"/>
    </source>
</evidence>